<feature type="domain" description="TonB-dependent receptor-like beta-barrel" evidence="11">
    <location>
        <begin position="499"/>
        <end position="1032"/>
    </location>
</feature>
<feature type="chain" id="PRO_5011676898" evidence="10">
    <location>
        <begin position="22"/>
        <end position="1164"/>
    </location>
</feature>
<accession>A0A1I6RBK9</accession>
<dbReference type="NCBIfam" id="TIGR04057">
    <property type="entry name" value="SusC_RagA_signa"/>
    <property type="match status" value="1"/>
</dbReference>
<dbReference type="Gene3D" id="2.40.170.20">
    <property type="entry name" value="TonB-dependent receptor, beta-barrel domain"/>
    <property type="match status" value="1"/>
</dbReference>
<dbReference type="GO" id="GO:0009279">
    <property type="term" value="C:cell outer membrane"/>
    <property type="evidence" value="ECO:0007669"/>
    <property type="project" value="UniProtKB-SubCell"/>
</dbReference>
<evidence type="ECO:0000256" key="1">
    <source>
        <dbReference type="ARBA" id="ARBA00004571"/>
    </source>
</evidence>
<evidence type="ECO:0000259" key="12">
    <source>
        <dbReference type="Pfam" id="PF07715"/>
    </source>
</evidence>
<dbReference type="PROSITE" id="PS52016">
    <property type="entry name" value="TONB_DEPENDENT_REC_3"/>
    <property type="match status" value="1"/>
</dbReference>
<feature type="domain" description="TonB-dependent receptor plug" evidence="12">
    <location>
        <begin position="141"/>
        <end position="245"/>
    </location>
</feature>
<evidence type="ECO:0000256" key="10">
    <source>
        <dbReference type="SAM" id="SignalP"/>
    </source>
</evidence>
<evidence type="ECO:0000256" key="7">
    <source>
        <dbReference type="ARBA" id="ARBA00023237"/>
    </source>
</evidence>
<dbReference type="Pfam" id="PF00593">
    <property type="entry name" value="TonB_dep_Rec_b-barrel"/>
    <property type="match status" value="1"/>
</dbReference>
<keyword evidence="2 8" id="KW-0813">Transport</keyword>
<dbReference type="InterPro" id="IPR023997">
    <property type="entry name" value="TonB-dep_OMP_SusC/RagA_CS"/>
</dbReference>
<dbReference type="Proteomes" id="UP000198785">
    <property type="component" value="Unassembled WGS sequence"/>
</dbReference>
<dbReference type="InterPro" id="IPR037066">
    <property type="entry name" value="Plug_dom_sf"/>
</dbReference>
<reference evidence="13 14" key="1">
    <citation type="submission" date="2016-10" db="EMBL/GenBank/DDBJ databases">
        <authorList>
            <person name="de Groot N.N."/>
        </authorList>
    </citation>
    <scope>NUCLEOTIDE SEQUENCE [LARGE SCALE GENOMIC DNA]</scope>
    <source>
        <strain evidence="13 14">DSM 22789</strain>
    </source>
</reference>
<keyword evidence="4 8" id="KW-0812">Transmembrane</keyword>
<sequence>MRKSLLFSVMGMFLASSPTFSYEMFAGERESTSLSIEGILPFSSSVFQNTVSGTVTGSSGPIEGVTVTVVGGTASTQTDANGRYTIQAPLGSTLRFSSVGFATKEVSVSSNSLSVTLDSGDQSLDEVVVVGYGTQRRGNLTGAVSSINVKENLEGRPIADVGRGIQGTTPGLTITIPSGEIGSDPTIKIRGAIASVQGNGNPLILLDNVEIPSIQYVNPDDVESITVLKDAASASIYGAKAAFGVILITTKTGGTSEKVTVNYSNNFSFQNPFKKYEMGRLNALKYTADAMERMGTNITGAFYYLTPESYEKAVEWDKKYGSSIGKNDPTVYGRDWYVDPTNTARKLGLRTYDPYDYMIREWAPTITNNASVNGSFGKTKFTASFAQLSQSGMLKPGDSDRFKRINGGLRLTTELNDNITLRGGAMFSQRNKTYPYATNSATADMWYYMYRWSSLYPMGNDEHGNPIRSPHSEFDAANEASMKRNYINMNVGTTVKLKSNWKVDVDYNFTNEDYNWFRPGTRFTAGDSWSAPAARMDASGNPVYVDATGAVVGAGSPGAMPAYDLIYREYTAPGGNPDHIYARTANTYKHTLNAFTTYDLNLDGGHDFKFMLGTNLVTDNARTHWTQQTTLLDITNPQFDLATGTITGSGSTHWGAQLGYFGRLNYAYKNKYLVEANLRYDGSSNFPSDLQWRWFPSFSAGWVASEESFMEWSKPYLSHLKFRGSWGSIGNQAVPSDLYVSNMGSSQSSWIANGGRVISLGSPALRVPSVFWEDLETLDIGVDARFFNSKLGVVFDWYQKTTKNMFSPSEGTTWTLGGAAPWGNFGQLQTRGFEIAVDFNHRFENGLGINLRANLDDAKSVFSNYTSSRLVTANYDGRVYGDIWGYETDRLFQYDDFVLDANGNPQIVKLTPEMTKYNTSGGGETYLQKNGPNGEKPVYQAWLESTNTFNFGPGDVKFKDLNGDGEIDGGDGTIDNPGDRKIIGNFTPRYNYGFRLGADYKGFDFSMFFQGVGQRAMWGNGALAIAGYNTADGAMPEAIVNNYWTPETPNAFYPAAFNNANSNDANNLRPQSRYLLDMSYLRIKNITLGYSLPKSVLAPVKVNNLRVYVALENFFTWDKLNGLPIDPEEESGVSMFNATNYNSGRTGVGTPTFKSASFGLQLNF</sequence>
<dbReference type="InterPro" id="IPR012910">
    <property type="entry name" value="Plug_dom"/>
</dbReference>
<evidence type="ECO:0000256" key="5">
    <source>
        <dbReference type="ARBA" id="ARBA00023077"/>
    </source>
</evidence>
<keyword evidence="10" id="KW-0732">Signal</keyword>
<dbReference type="InterPro" id="IPR023996">
    <property type="entry name" value="TonB-dep_OMP_SusC/RagA"/>
</dbReference>
<dbReference type="Gene3D" id="2.60.40.1120">
    <property type="entry name" value="Carboxypeptidase-like, regulatory domain"/>
    <property type="match status" value="1"/>
</dbReference>
<feature type="signal peptide" evidence="10">
    <location>
        <begin position="1"/>
        <end position="21"/>
    </location>
</feature>
<dbReference type="OrthoDB" id="604358at2"/>
<dbReference type="InterPro" id="IPR039426">
    <property type="entry name" value="TonB-dep_rcpt-like"/>
</dbReference>
<dbReference type="RefSeq" id="WP_093364554.1">
    <property type="nucleotide sequence ID" value="NZ_FOZZ01000003.1"/>
</dbReference>
<dbReference type="Pfam" id="PF07715">
    <property type="entry name" value="Plug"/>
    <property type="match status" value="1"/>
</dbReference>
<evidence type="ECO:0000256" key="3">
    <source>
        <dbReference type="ARBA" id="ARBA00022452"/>
    </source>
</evidence>
<dbReference type="NCBIfam" id="TIGR04056">
    <property type="entry name" value="OMP_RagA_SusC"/>
    <property type="match status" value="1"/>
</dbReference>
<dbReference type="Gene3D" id="2.170.130.10">
    <property type="entry name" value="TonB-dependent receptor, plug domain"/>
    <property type="match status" value="1"/>
</dbReference>
<keyword evidence="3 8" id="KW-1134">Transmembrane beta strand</keyword>
<protein>
    <submittedName>
        <fullName evidence="13">TonB-linked outer membrane protein, SusC/RagA family</fullName>
    </submittedName>
</protein>
<evidence type="ECO:0000256" key="8">
    <source>
        <dbReference type="PROSITE-ProRule" id="PRU01360"/>
    </source>
</evidence>
<dbReference type="EMBL" id="FOZZ01000003">
    <property type="protein sequence ID" value="SFS62117.1"/>
    <property type="molecule type" value="Genomic_DNA"/>
</dbReference>
<dbReference type="SUPFAM" id="SSF56935">
    <property type="entry name" value="Porins"/>
    <property type="match status" value="1"/>
</dbReference>
<evidence type="ECO:0000256" key="6">
    <source>
        <dbReference type="ARBA" id="ARBA00023136"/>
    </source>
</evidence>
<evidence type="ECO:0000256" key="4">
    <source>
        <dbReference type="ARBA" id="ARBA00022692"/>
    </source>
</evidence>
<dbReference type="AlphaFoldDB" id="A0A1I6RBK9"/>
<dbReference type="InterPro" id="IPR036942">
    <property type="entry name" value="Beta-barrel_TonB_sf"/>
</dbReference>
<dbReference type="STRING" id="683125.SAMN05660206_103338"/>
<dbReference type="Pfam" id="PF13715">
    <property type="entry name" value="CarbopepD_reg_2"/>
    <property type="match status" value="1"/>
</dbReference>
<dbReference type="SUPFAM" id="SSF49464">
    <property type="entry name" value="Carboxypeptidase regulatory domain-like"/>
    <property type="match status" value="1"/>
</dbReference>
<keyword evidence="6 8" id="KW-0472">Membrane</keyword>
<dbReference type="InterPro" id="IPR000531">
    <property type="entry name" value="Beta-barrel_TonB"/>
</dbReference>
<organism evidence="13 14">
    <name type="scientific">Sphingobacterium wenxiniae</name>
    <dbReference type="NCBI Taxonomy" id="683125"/>
    <lineage>
        <taxon>Bacteria</taxon>
        <taxon>Pseudomonadati</taxon>
        <taxon>Bacteroidota</taxon>
        <taxon>Sphingobacteriia</taxon>
        <taxon>Sphingobacteriales</taxon>
        <taxon>Sphingobacteriaceae</taxon>
        <taxon>Sphingobacterium</taxon>
    </lineage>
</organism>
<comment type="subcellular location">
    <subcellularLocation>
        <location evidence="1 8">Cell outer membrane</location>
        <topology evidence="1 8">Multi-pass membrane protein</topology>
    </subcellularLocation>
</comment>
<proteinExistence type="inferred from homology"/>
<keyword evidence="7 8" id="KW-0998">Cell outer membrane</keyword>
<evidence type="ECO:0000313" key="14">
    <source>
        <dbReference type="Proteomes" id="UP000198785"/>
    </source>
</evidence>
<name>A0A1I6RBK9_9SPHI</name>
<keyword evidence="5 9" id="KW-0798">TonB box</keyword>
<evidence type="ECO:0000313" key="13">
    <source>
        <dbReference type="EMBL" id="SFS62117.1"/>
    </source>
</evidence>
<dbReference type="InterPro" id="IPR008969">
    <property type="entry name" value="CarboxyPept-like_regulatory"/>
</dbReference>
<comment type="similarity">
    <text evidence="8 9">Belongs to the TonB-dependent receptor family.</text>
</comment>
<keyword evidence="14" id="KW-1185">Reference proteome</keyword>
<evidence type="ECO:0000256" key="9">
    <source>
        <dbReference type="RuleBase" id="RU003357"/>
    </source>
</evidence>
<evidence type="ECO:0000256" key="2">
    <source>
        <dbReference type="ARBA" id="ARBA00022448"/>
    </source>
</evidence>
<evidence type="ECO:0000259" key="11">
    <source>
        <dbReference type="Pfam" id="PF00593"/>
    </source>
</evidence>
<gene>
    <name evidence="13" type="ORF">SAMN05660206_103338</name>
</gene>